<feature type="compositionally biased region" description="Low complexity" evidence="1">
    <location>
        <begin position="118"/>
        <end position="130"/>
    </location>
</feature>
<evidence type="ECO:0000256" key="1">
    <source>
        <dbReference type="SAM" id="MobiDB-lite"/>
    </source>
</evidence>
<evidence type="ECO:0000256" key="2">
    <source>
        <dbReference type="SAM" id="Phobius"/>
    </source>
</evidence>
<evidence type="ECO:0000313" key="3">
    <source>
        <dbReference type="EMBL" id="TCP70637.1"/>
    </source>
</evidence>
<comment type="caution">
    <text evidence="3">The sequence shown here is derived from an EMBL/GenBank/DDBJ whole genome shotgun (WGS) entry which is preliminary data.</text>
</comment>
<dbReference type="Proteomes" id="UP000294746">
    <property type="component" value="Unassembled WGS sequence"/>
</dbReference>
<keyword evidence="4" id="KW-1185">Reference proteome</keyword>
<feature type="compositionally biased region" description="Polar residues" evidence="1">
    <location>
        <begin position="137"/>
        <end position="149"/>
    </location>
</feature>
<feature type="transmembrane region" description="Helical" evidence="2">
    <location>
        <begin position="24"/>
        <end position="44"/>
    </location>
</feature>
<feature type="region of interest" description="Disordered" evidence="1">
    <location>
        <begin position="48"/>
        <end position="75"/>
    </location>
</feature>
<sequence length="210" mass="23135">MFDKLFEKMGDKVGGGNNQKRKRFFLFLLLVFFGIGAMLVSSFFQPEEDAMPPQNEKGLLSSKNAPQPAGAKVSEGTAMQKYEAEYEQELASILSKVVGVSDVDVVVNLDSTEEEVIQSETQQNVQTTTETDPKGGTRSTQQNNTNSKTAMYRDGSGEKPLVVKMLKPRVRGVLVVARGVEDLQVKAMVLQAIQRVLDLPIHRIEVLSKG</sequence>
<organism evidence="3 4">
    <name type="scientific">Baia soyae</name>
    <dbReference type="NCBI Taxonomy" id="1544746"/>
    <lineage>
        <taxon>Bacteria</taxon>
        <taxon>Bacillati</taxon>
        <taxon>Bacillota</taxon>
        <taxon>Bacilli</taxon>
        <taxon>Bacillales</taxon>
        <taxon>Thermoactinomycetaceae</taxon>
        <taxon>Baia</taxon>
    </lineage>
</organism>
<keyword evidence="2" id="KW-0812">Transmembrane</keyword>
<gene>
    <name evidence="3" type="ORF">EDD57_10179</name>
</gene>
<evidence type="ECO:0000313" key="4">
    <source>
        <dbReference type="Proteomes" id="UP000294746"/>
    </source>
</evidence>
<dbReference type="EMBL" id="SLXV01000001">
    <property type="protein sequence ID" value="TCP70637.1"/>
    <property type="molecule type" value="Genomic_DNA"/>
</dbReference>
<keyword evidence="2" id="KW-1133">Transmembrane helix</keyword>
<accession>A0A4R2RZW2</accession>
<dbReference type="NCBIfam" id="TIGR02830">
    <property type="entry name" value="spore_III_AG"/>
    <property type="match status" value="1"/>
</dbReference>
<dbReference type="RefSeq" id="WP_131847221.1">
    <property type="nucleotide sequence ID" value="NZ_SLXV01000001.1"/>
</dbReference>
<reference evidence="3 4" key="1">
    <citation type="submission" date="2019-03" db="EMBL/GenBank/DDBJ databases">
        <title>Genomic Encyclopedia of Type Strains, Phase IV (KMG-IV): sequencing the most valuable type-strain genomes for metagenomic binning, comparative biology and taxonomic classification.</title>
        <authorList>
            <person name="Goeker M."/>
        </authorList>
    </citation>
    <scope>NUCLEOTIDE SEQUENCE [LARGE SCALE GENOMIC DNA]</scope>
    <source>
        <strain evidence="3 4">DSM 46831</strain>
    </source>
</reference>
<name>A0A4R2RZW2_9BACL</name>
<keyword evidence="2" id="KW-0472">Membrane</keyword>
<protein>
    <submittedName>
        <fullName evidence="3">Stage III sporulation protein AG</fullName>
    </submittedName>
</protein>
<dbReference type="OrthoDB" id="2381602at2"/>
<dbReference type="InterPro" id="IPR014195">
    <property type="entry name" value="Spore_III_AG"/>
</dbReference>
<feature type="region of interest" description="Disordered" evidence="1">
    <location>
        <begin position="116"/>
        <end position="156"/>
    </location>
</feature>
<proteinExistence type="predicted"/>
<dbReference type="AlphaFoldDB" id="A0A4R2RZW2"/>